<evidence type="ECO:0000256" key="3">
    <source>
        <dbReference type="ARBA" id="ARBA00022676"/>
    </source>
</evidence>
<dbReference type="PANTHER" id="PTHR11214">
    <property type="entry name" value="BETA-1,3-N-ACETYLGLUCOSAMINYLTRANSFERASE"/>
    <property type="match status" value="1"/>
</dbReference>
<dbReference type="OrthoDB" id="2139606at2759"/>
<dbReference type="GO" id="GO:0016758">
    <property type="term" value="F:hexosyltransferase activity"/>
    <property type="evidence" value="ECO:0007669"/>
    <property type="project" value="InterPro"/>
</dbReference>
<evidence type="ECO:0000256" key="2">
    <source>
        <dbReference type="ARBA" id="ARBA00008661"/>
    </source>
</evidence>
<evidence type="ECO:0000256" key="1">
    <source>
        <dbReference type="ARBA" id="ARBA00004323"/>
    </source>
</evidence>
<evidence type="ECO:0000313" key="12">
    <source>
        <dbReference type="Proteomes" id="UP000030680"/>
    </source>
</evidence>
<dbReference type="RefSeq" id="XP_005707838.1">
    <property type="nucleotide sequence ID" value="XM_005707781.1"/>
</dbReference>
<dbReference type="KEGG" id="gsl:Gasu_15520"/>
<proteinExistence type="inferred from homology"/>
<evidence type="ECO:0000256" key="4">
    <source>
        <dbReference type="ARBA" id="ARBA00022679"/>
    </source>
</evidence>
<keyword evidence="6" id="KW-0735">Signal-anchor</keyword>
<keyword evidence="4 11" id="KW-0808">Transferase</keyword>
<reference evidence="12" key="1">
    <citation type="journal article" date="2013" name="Science">
        <title>Gene transfer from bacteria and archaea facilitated evolution of an extremophilic eukaryote.</title>
        <authorList>
            <person name="Schonknecht G."/>
            <person name="Chen W.H."/>
            <person name="Ternes C.M."/>
            <person name="Barbier G.G."/>
            <person name="Shrestha R.P."/>
            <person name="Stanke M."/>
            <person name="Brautigam A."/>
            <person name="Baker B.J."/>
            <person name="Banfield J.F."/>
            <person name="Garavito R.M."/>
            <person name="Carr K."/>
            <person name="Wilkerson C."/>
            <person name="Rensing S.A."/>
            <person name="Gagneul D."/>
            <person name="Dickenson N.E."/>
            <person name="Oesterhelt C."/>
            <person name="Lercher M.J."/>
            <person name="Weber A.P."/>
        </authorList>
    </citation>
    <scope>NUCLEOTIDE SEQUENCE [LARGE SCALE GENOMIC DNA]</scope>
    <source>
        <strain evidence="12">074W</strain>
    </source>
</reference>
<dbReference type="Proteomes" id="UP000030680">
    <property type="component" value="Unassembled WGS sequence"/>
</dbReference>
<name>M2Y5S9_GALSU</name>
<evidence type="ECO:0000256" key="10">
    <source>
        <dbReference type="RuleBase" id="RU363063"/>
    </source>
</evidence>
<comment type="similarity">
    <text evidence="2 10">Belongs to the glycosyltransferase 31 family.</text>
</comment>
<sequence length="366" mass="42588">MSKKVNGPFDKRGYFGFASRKYFSRLCRHKLFIFISVLFSCFCYLRTCQMRKWDDAESSENKISYSLLFVALISKSSEYGVRSAIRSSWLQGKGSQVQHKFFLGGENLSSLELEELRRENREYHDIVVLNMEDTYFNLTLKTILAFDWISENVNASFILKSDTDVYIKVDRLIETLNEATKQNFYMGTLVKFGSSKPLNFDGWKNHRWYTAMEEYPFHFWPPYLFGFAYVVTMDLVHVIAQCRPQNLACSSNGSYRSCASSNCPFQLVKFEDVTVGGIVFFHSNKDLPHSILNCTESICLIAGRELTTAVDNEKFINEPYYYGKRKCTESFLAIHRIRPEKMLAYHSNISAKQTAMICDEDFIRYF</sequence>
<dbReference type="GO" id="GO:0006493">
    <property type="term" value="P:protein O-linked glycosylation"/>
    <property type="evidence" value="ECO:0007669"/>
    <property type="project" value="TreeGrafter"/>
</dbReference>
<dbReference type="Gramene" id="EME31318">
    <property type="protein sequence ID" value="EME31318"/>
    <property type="gene ID" value="Gasu_15520"/>
</dbReference>
<dbReference type="EC" id="2.4.1.-" evidence="10"/>
<evidence type="ECO:0000256" key="5">
    <source>
        <dbReference type="ARBA" id="ARBA00022692"/>
    </source>
</evidence>
<comment type="subcellular location">
    <subcellularLocation>
        <location evidence="1 10">Golgi apparatus membrane</location>
        <topology evidence="1 10">Single-pass type II membrane protein</topology>
    </subcellularLocation>
</comment>
<dbReference type="Pfam" id="PF01762">
    <property type="entry name" value="Galactosyl_T"/>
    <property type="match status" value="1"/>
</dbReference>
<evidence type="ECO:0000256" key="8">
    <source>
        <dbReference type="ARBA" id="ARBA00023034"/>
    </source>
</evidence>
<accession>M2Y5S9</accession>
<dbReference type="InterPro" id="IPR002659">
    <property type="entry name" value="Glyco_trans_31"/>
</dbReference>
<dbReference type="GO" id="GO:0000139">
    <property type="term" value="C:Golgi membrane"/>
    <property type="evidence" value="ECO:0007669"/>
    <property type="project" value="UniProtKB-SubCell"/>
</dbReference>
<keyword evidence="9" id="KW-0472">Membrane</keyword>
<keyword evidence="7" id="KW-1133">Transmembrane helix</keyword>
<dbReference type="eggNOG" id="KOG2287">
    <property type="taxonomic scope" value="Eukaryota"/>
</dbReference>
<dbReference type="PANTHER" id="PTHR11214:SF3">
    <property type="entry name" value="BETA-1,3-GALACTOSYLTRANSFERASE 6"/>
    <property type="match status" value="1"/>
</dbReference>
<protein>
    <recommendedName>
        <fullName evidence="10">Hexosyltransferase</fullName>
        <ecNumber evidence="10">2.4.1.-</ecNumber>
    </recommendedName>
</protein>
<evidence type="ECO:0000313" key="11">
    <source>
        <dbReference type="EMBL" id="EME31318.1"/>
    </source>
</evidence>
<dbReference type="Gene3D" id="3.90.550.50">
    <property type="match status" value="1"/>
</dbReference>
<keyword evidence="5" id="KW-0812">Transmembrane</keyword>
<organism evidence="11 12">
    <name type="scientific">Galdieria sulphuraria</name>
    <name type="common">Red alga</name>
    <dbReference type="NCBI Taxonomy" id="130081"/>
    <lineage>
        <taxon>Eukaryota</taxon>
        <taxon>Rhodophyta</taxon>
        <taxon>Bangiophyceae</taxon>
        <taxon>Galdieriales</taxon>
        <taxon>Galdieriaceae</taxon>
        <taxon>Galdieria</taxon>
    </lineage>
</organism>
<evidence type="ECO:0000256" key="9">
    <source>
        <dbReference type="ARBA" id="ARBA00023136"/>
    </source>
</evidence>
<gene>
    <name evidence="11" type="ORF">Gasu_15520</name>
</gene>
<dbReference type="GeneID" id="17089972"/>
<keyword evidence="8 10" id="KW-0333">Golgi apparatus</keyword>
<keyword evidence="3 10" id="KW-0328">Glycosyltransferase</keyword>
<evidence type="ECO:0000256" key="7">
    <source>
        <dbReference type="ARBA" id="ARBA00022989"/>
    </source>
</evidence>
<dbReference type="EMBL" id="KB454493">
    <property type="protein sequence ID" value="EME31318.1"/>
    <property type="molecule type" value="Genomic_DNA"/>
</dbReference>
<keyword evidence="12" id="KW-1185">Reference proteome</keyword>
<dbReference type="AlphaFoldDB" id="M2Y5S9"/>
<evidence type="ECO:0000256" key="6">
    <source>
        <dbReference type="ARBA" id="ARBA00022968"/>
    </source>
</evidence>